<protein>
    <recommendedName>
        <fullName evidence="3 8">Signal recognition particle 14 kDa protein</fullName>
        <shortName evidence="8">SRP14</shortName>
    </recommendedName>
</protein>
<dbReference type="Pfam" id="PF02290">
    <property type="entry name" value="SRP14"/>
    <property type="match status" value="1"/>
</dbReference>
<dbReference type="SUPFAM" id="SSF54762">
    <property type="entry name" value="Signal recognition particle alu RNA binding heterodimer, SRP9/14"/>
    <property type="match status" value="1"/>
</dbReference>
<evidence type="ECO:0000256" key="8">
    <source>
        <dbReference type="RuleBase" id="RU368100"/>
    </source>
</evidence>
<evidence type="ECO:0000256" key="1">
    <source>
        <dbReference type="ARBA" id="ARBA00004496"/>
    </source>
</evidence>
<evidence type="ECO:0000256" key="7">
    <source>
        <dbReference type="ARBA" id="ARBA00023274"/>
    </source>
</evidence>
<feature type="region of interest" description="Disordered" evidence="9">
    <location>
        <begin position="116"/>
        <end position="136"/>
    </location>
</feature>
<keyword evidence="7 8" id="KW-0687">Ribonucleoprotein</keyword>
<evidence type="ECO:0000256" key="6">
    <source>
        <dbReference type="ARBA" id="ARBA00023135"/>
    </source>
</evidence>
<dbReference type="EMBL" id="WVUK01000066">
    <property type="protein sequence ID" value="KAF7488021.1"/>
    <property type="molecule type" value="Genomic_DNA"/>
</dbReference>
<accession>A0A834R139</accession>
<dbReference type="Gene3D" id="3.30.720.10">
    <property type="entry name" value="Signal recognition particle alu RNA binding heterodimer, srp9/1"/>
    <property type="match status" value="1"/>
</dbReference>
<evidence type="ECO:0000313" key="10">
    <source>
        <dbReference type="EMBL" id="KAF7488021.1"/>
    </source>
</evidence>
<organism evidence="10">
    <name type="scientific">Sarcoptes scabiei</name>
    <name type="common">Itch mite</name>
    <name type="synonym">Acarus scabiei</name>
    <dbReference type="NCBI Taxonomy" id="52283"/>
    <lineage>
        <taxon>Eukaryota</taxon>
        <taxon>Metazoa</taxon>
        <taxon>Ecdysozoa</taxon>
        <taxon>Arthropoda</taxon>
        <taxon>Chelicerata</taxon>
        <taxon>Arachnida</taxon>
        <taxon>Acari</taxon>
        <taxon>Acariformes</taxon>
        <taxon>Sarcoptiformes</taxon>
        <taxon>Astigmata</taxon>
        <taxon>Psoroptidia</taxon>
        <taxon>Sarcoptoidea</taxon>
        <taxon>Sarcoptidae</taxon>
        <taxon>Sarcoptinae</taxon>
        <taxon>Sarcoptes</taxon>
    </lineage>
</organism>
<evidence type="ECO:0000256" key="2">
    <source>
        <dbReference type="ARBA" id="ARBA00010349"/>
    </source>
</evidence>
<dbReference type="GO" id="GO:0008312">
    <property type="term" value="F:7S RNA binding"/>
    <property type="evidence" value="ECO:0007669"/>
    <property type="project" value="UniProtKB-UniRule"/>
</dbReference>
<proteinExistence type="inferred from homology"/>
<feature type="compositionally biased region" description="Basic residues" evidence="9">
    <location>
        <begin position="44"/>
        <end position="54"/>
    </location>
</feature>
<evidence type="ECO:0000256" key="9">
    <source>
        <dbReference type="SAM" id="MobiDB-lite"/>
    </source>
</evidence>
<dbReference type="InterPro" id="IPR003210">
    <property type="entry name" value="Signal_recog_particle_SRP14"/>
</dbReference>
<keyword evidence="6 8" id="KW-0733">Signal recognition particle</keyword>
<comment type="subcellular location">
    <subcellularLocation>
        <location evidence="1 8">Cytoplasm</location>
    </subcellularLocation>
</comment>
<reference evidence="12" key="1">
    <citation type="journal article" date="2020" name="PLoS Negl. Trop. Dis.">
        <title>High-quality nuclear genome for Sarcoptes scabiei-A critical resource for a neglected parasite.</title>
        <authorList>
            <person name="Korhonen P.K."/>
            <person name="Gasser R.B."/>
            <person name="Ma G."/>
            <person name="Wang T."/>
            <person name="Stroehlein A.J."/>
            <person name="Young N.D."/>
            <person name="Ang C.S."/>
            <person name="Fernando D.D."/>
            <person name="Lu H.C."/>
            <person name="Taylor S."/>
            <person name="Reynolds S.L."/>
            <person name="Mofiz E."/>
            <person name="Najaraj S.H."/>
            <person name="Gowda H."/>
            <person name="Madugundu A."/>
            <person name="Renuse S."/>
            <person name="Holt D."/>
            <person name="Pandey A."/>
            <person name="Papenfuss A.T."/>
            <person name="Fischer K."/>
        </authorList>
    </citation>
    <scope>NUCLEOTIDE SEQUENCE [LARGE SCALE GENOMIC DNA]</scope>
</reference>
<reference evidence="10" key="2">
    <citation type="submission" date="2020-01" db="EMBL/GenBank/DDBJ databases">
        <authorList>
            <person name="Korhonen P.K.K."/>
            <person name="Guangxu M.G."/>
            <person name="Wang T.W."/>
            <person name="Stroehlein A.J.S."/>
            <person name="Young N.D."/>
            <person name="Ang C.-S.A."/>
            <person name="Fernando D.W.F."/>
            <person name="Lu H.L."/>
            <person name="Taylor S.T."/>
            <person name="Ehtesham M.E.M."/>
            <person name="Najaraj S.H.N."/>
            <person name="Harsha G.H.G."/>
            <person name="Madugundu A.M."/>
            <person name="Renuse S.R."/>
            <person name="Holt D.H."/>
            <person name="Pandey A.P."/>
            <person name="Papenfuss A.P."/>
            <person name="Gasser R.B.G."/>
            <person name="Fischer K.F."/>
        </authorList>
    </citation>
    <scope>NUCLEOTIDE SEQUENCE</scope>
    <source>
        <strain evidence="10">SSS_KF_BRIS2020</strain>
    </source>
</reference>
<dbReference type="OrthoDB" id="19209at2759"/>
<evidence type="ECO:0000256" key="3">
    <source>
        <dbReference type="ARBA" id="ARBA00017926"/>
    </source>
</evidence>
<dbReference type="Proteomes" id="UP000070412">
    <property type="component" value="Unassembled WGS sequence"/>
</dbReference>
<feature type="compositionally biased region" description="Polar residues" evidence="9">
    <location>
        <begin position="59"/>
        <end position="75"/>
    </location>
</feature>
<feature type="compositionally biased region" description="Basic residues" evidence="9">
    <location>
        <begin position="119"/>
        <end position="136"/>
    </location>
</feature>
<comment type="similarity">
    <text evidence="2 8">Belongs to the SRP14 family.</text>
</comment>
<comment type="subunit">
    <text evidence="8">Heterodimer with SRP9; binds RNA as heterodimer. Component of a signal recognition particle (SRP) complex that consists of a 7SL RNA molecule of 300 nucleotides and six protein subunits: SRP72, SRP68, SRP54, SRP19, SRP14 and SRP9.</text>
</comment>
<dbReference type="GO" id="GO:0030942">
    <property type="term" value="F:endoplasmic reticulum signal peptide binding"/>
    <property type="evidence" value="ECO:0007669"/>
    <property type="project" value="UniProtKB-UniRule"/>
</dbReference>
<comment type="function">
    <text evidence="8">Component of the signal recognition particle (SRP) complex, a ribonucleoprotein complex that mediates the cotranslational targeting of secretory and membrane proteins to the endoplasmic reticulum (ER). SRP9 together with SRP14 and the Alu portion of the SRP RNA, constitutes the elongation arrest domain of SRP. The complex of SRP9 and SRP14 is required for SRP RNA binding.</text>
</comment>
<keyword evidence="5 8" id="KW-0694">RNA-binding</keyword>
<dbReference type="EnsemblMetazoa" id="SSS_832s_mrna">
    <property type="protein sequence ID" value="KAF7488021.1"/>
    <property type="gene ID" value="SSS_832"/>
</dbReference>
<keyword evidence="4 8" id="KW-0963">Cytoplasm</keyword>
<name>A0A834R139_SARSC</name>
<dbReference type="AlphaFoldDB" id="A0A834R139"/>
<evidence type="ECO:0000313" key="11">
    <source>
        <dbReference type="EnsemblMetazoa" id="KAF7488021.1"/>
    </source>
</evidence>
<dbReference type="GO" id="GO:0006614">
    <property type="term" value="P:SRP-dependent cotranslational protein targeting to membrane"/>
    <property type="evidence" value="ECO:0007669"/>
    <property type="project" value="UniProtKB-UniRule"/>
</dbReference>
<dbReference type="GO" id="GO:0005786">
    <property type="term" value="C:signal recognition particle, endoplasmic reticulum targeting"/>
    <property type="evidence" value="ECO:0007669"/>
    <property type="project" value="UniProtKB-UniRule"/>
</dbReference>
<dbReference type="PANTHER" id="PTHR12013">
    <property type="entry name" value="SIGNAL RECOGNITION PARTICLE 14 KD PROTEIN"/>
    <property type="match status" value="1"/>
</dbReference>
<keyword evidence="12" id="KW-1185">Reference proteome</keyword>
<evidence type="ECO:0000313" key="12">
    <source>
        <dbReference type="Proteomes" id="UP000070412"/>
    </source>
</evidence>
<dbReference type="OMA" id="SVTMKRM"/>
<evidence type="ECO:0000256" key="4">
    <source>
        <dbReference type="ARBA" id="ARBA00022490"/>
    </source>
</evidence>
<evidence type="ECO:0000256" key="5">
    <source>
        <dbReference type="ARBA" id="ARBA00022884"/>
    </source>
</evidence>
<dbReference type="InterPro" id="IPR009018">
    <property type="entry name" value="Signal_recog_particle_SRP9/14"/>
</dbReference>
<reference evidence="11" key="3">
    <citation type="submission" date="2022-06" db="UniProtKB">
        <authorList>
            <consortium name="EnsemblMetazoa"/>
        </authorList>
    </citation>
    <scope>IDENTIFICATION</scope>
</reference>
<gene>
    <name evidence="10" type="primary">SSS_832g</name>
    <name evidence="10" type="ORF">SSS_832</name>
</gene>
<sequence>MLLTKSETFLSEMSKLFYSNQTNGGSLYITMKRIDNSKKPTPNPRRKQSKKVSKNNKSYPTKSIDQPSESSTSSNVPKEYYCLIRVHDNKRKISTIVSSKDVNKFQQAYSNLLKGNLHGLKKKDKKKSLKKSKATQ</sequence>
<feature type="region of interest" description="Disordered" evidence="9">
    <location>
        <begin position="29"/>
        <end position="75"/>
    </location>
</feature>